<comment type="caution">
    <text evidence="1">The sequence shown here is derived from an EMBL/GenBank/DDBJ whole genome shotgun (WGS) entry which is preliminary data.</text>
</comment>
<dbReference type="Proteomes" id="UP000499080">
    <property type="component" value="Unassembled WGS sequence"/>
</dbReference>
<sequence>MPEDHVREWMRPFFSIYSFATSNVPFSPFEHPMPSDPLFCGASEERNSRVFRQTSSIKWPRHAIKRPIVMRQRRSGDFAIHLRRGFLDLGIVEACFLTKENGCSILILPFF</sequence>
<protein>
    <submittedName>
        <fullName evidence="1">Uncharacterized protein</fullName>
    </submittedName>
</protein>
<reference evidence="1 2" key="1">
    <citation type="journal article" date="2019" name="Sci. Rep.">
        <title>Orb-weaving spider Araneus ventricosus genome elucidates the spidroin gene catalogue.</title>
        <authorList>
            <person name="Kono N."/>
            <person name="Nakamura H."/>
            <person name="Ohtoshi R."/>
            <person name="Moran D.A.P."/>
            <person name="Shinohara A."/>
            <person name="Yoshida Y."/>
            <person name="Fujiwara M."/>
            <person name="Mori M."/>
            <person name="Tomita M."/>
            <person name="Arakawa K."/>
        </authorList>
    </citation>
    <scope>NUCLEOTIDE SEQUENCE [LARGE SCALE GENOMIC DNA]</scope>
</reference>
<keyword evidence="2" id="KW-1185">Reference proteome</keyword>
<evidence type="ECO:0000313" key="2">
    <source>
        <dbReference type="Proteomes" id="UP000499080"/>
    </source>
</evidence>
<name>A0A4Y2DS23_ARAVE</name>
<dbReference type="AlphaFoldDB" id="A0A4Y2DS23"/>
<gene>
    <name evidence="1" type="ORF">AVEN_236904_1</name>
</gene>
<dbReference type="EMBL" id="BGPR01000416">
    <property type="protein sequence ID" value="GBM19077.1"/>
    <property type="molecule type" value="Genomic_DNA"/>
</dbReference>
<organism evidence="1 2">
    <name type="scientific">Araneus ventricosus</name>
    <name type="common">Orbweaver spider</name>
    <name type="synonym">Epeira ventricosa</name>
    <dbReference type="NCBI Taxonomy" id="182803"/>
    <lineage>
        <taxon>Eukaryota</taxon>
        <taxon>Metazoa</taxon>
        <taxon>Ecdysozoa</taxon>
        <taxon>Arthropoda</taxon>
        <taxon>Chelicerata</taxon>
        <taxon>Arachnida</taxon>
        <taxon>Araneae</taxon>
        <taxon>Araneomorphae</taxon>
        <taxon>Entelegynae</taxon>
        <taxon>Araneoidea</taxon>
        <taxon>Araneidae</taxon>
        <taxon>Araneus</taxon>
    </lineage>
</organism>
<proteinExistence type="predicted"/>
<evidence type="ECO:0000313" key="1">
    <source>
        <dbReference type="EMBL" id="GBM19077.1"/>
    </source>
</evidence>
<accession>A0A4Y2DS23</accession>